<dbReference type="CDD" id="cd00561">
    <property type="entry name" value="CobA_ACA"/>
    <property type="match status" value="1"/>
</dbReference>
<sequence length="170" mass="19384">MEGKVQVYTGNGKGKTTAALGLAVRSLCAGRKVVIGQFVKGMTYSELKLPDYFENLSLEQFGRDCFVYRKPTEEDYQKAADGLARMKAYLEDESIDLLIFDEINVACEYKLVDPKVVIDLLKKRPKTMEVVLTGRYAPQEFIDFADLVTEMKEIKHYYKQGLKARLGIEY</sequence>
<dbReference type="Gene3D" id="3.40.50.300">
    <property type="entry name" value="P-loop containing nucleotide triphosphate hydrolases"/>
    <property type="match status" value="1"/>
</dbReference>
<dbReference type="PANTHER" id="PTHR46638">
    <property type="entry name" value="CORRINOID ADENOSYLTRANSFERASE"/>
    <property type="match status" value="1"/>
</dbReference>
<dbReference type="RefSeq" id="WP_034439310.1">
    <property type="nucleotide sequence ID" value="NZ_CAACYI010000001.1"/>
</dbReference>
<reference evidence="1 2" key="1">
    <citation type="submission" date="2019-02" db="EMBL/GenBank/DDBJ databases">
        <authorList>
            <consortium name="Pathogen Informatics"/>
        </authorList>
    </citation>
    <scope>NUCLEOTIDE SEQUENCE [LARGE SCALE GENOMIC DNA]</scope>
    <source>
        <strain evidence="1 2">3012STDY7089603</strain>
    </source>
</reference>
<organism evidence="1 2">
    <name type="scientific">Urinicoccus massiliensis</name>
    <dbReference type="NCBI Taxonomy" id="1723382"/>
    <lineage>
        <taxon>Bacteria</taxon>
        <taxon>Bacillati</taxon>
        <taxon>Bacillota</taxon>
        <taxon>Tissierellia</taxon>
        <taxon>Tissierellales</taxon>
        <taxon>Peptoniphilaceae</taxon>
        <taxon>Urinicoccus</taxon>
    </lineage>
</organism>
<evidence type="ECO:0000313" key="1">
    <source>
        <dbReference type="EMBL" id="VFB17163.1"/>
    </source>
</evidence>
<dbReference type="PANTHER" id="PTHR46638:SF1">
    <property type="entry name" value="CORRINOID ADENOSYLTRANSFERASE"/>
    <property type="match status" value="1"/>
</dbReference>
<name>A0A8H2M8I4_9FIRM</name>
<keyword evidence="1" id="KW-0808">Transferase</keyword>
<dbReference type="GO" id="GO:0009236">
    <property type="term" value="P:cobalamin biosynthetic process"/>
    <property type="evidence" value="ECO:0007669"/>
    <property type="project" value="InterPro"/>
</dbReference>
<proteinExistence type="predicted"/>
<accession>A0A8H2M8I4</accession>
<dbReference type="InterPro" id="IPR027417">
    <property type="entry name" value="P-loop_NTPase"/>
</dbReference>
<gene>
    <name evidence="1" type="primary">btuR</name>
    <name evidence="1" type="ORF">NCTC13150_01748</name>
</gene>
<dbReference type="GO" id="GO:0005524">
    <property type="term" value="F:ATP binding"/>
    <property type="evidence" value="ECO:0007669"/>
    <property type="project" value="InterPro"/>
</dbReference>
<dbReference type="SUPFAM" id="SSF52540">
    <property type="entry name" value="P-loop containing nucleoside triphosphate hydrolases"/>
    <property type="match status" value="1"/>
</dbReference>
<dbReference type="EC" id="2.5.1.17" evidence="1"/>
<evidence type="ECO:0000313" key="2">
    <source>
        <dbReference type="Proteomes" id="UP000377798"/>
    </source>
</evidence>
<keyword evidence="2" id="KW-1185">Reference proteome</keyword>
<dbReference type="PIRSF" id="PIRSF015617">
    <property type="entry name" value="Adensltrnsf_CobA"/>
    <property type="match status" value="1"/>
</dbReference>
<protein>
    <submittedName>
        <fullName evidence="1">Cob(I)yrinic acid a,c-diamide adenosyltransferase</fullName>
        <ecNumber evidence="1">2.5.1.17</ecNumber>
    </submittedName>
</protein>
<dbReference type="Proteomes" id="UP000377798">
    <property type="component" value="Unassembled WGS sequence"/>
</dbReference>
<dbReference type="InterPro" id="IPR003724">
    <property type="entry name" value="CblAdoTrfase_CobA"/>
</dbReference>
<comment type="caution">
    <text evidence="1">The sequence shown here is derived from an EMBL/GenBank/DDBJ whole genome shotgun (WGS) entry which is preliminary data.</text>
</comment>
<dbReference type="Pfam" id="PF02572">
    <property type="entry name" value="CobA_CobO_BtuR"/>
    <property type="match status" value="1"/>
</dbReference>
<dbReference type="NCBIfam" id="NF004637">
    <property type="entry name" value="PRK05986.1"/>
    <property type="match status" value="1"/>
</dbReference>
<dbReference type="GO" id="GO:0008817">
    <property type="term" value="F:corrinoid adenosyltransferase activity"/>
    <property type="evidence" value="ECO:0007669"/>
    <property type="project" value="UniProtKB-EC"/>
</dbReference>
<dbReference type="EMBL" id="CAACYI010000001">
    <property type="protein sequence ID" value="VFB17163.1"/>
    <property type="molecule type" value="Genomic_DNA"/>
</dbReference>
<dbReference type="AlphaFoldDB" id="A0A8H2M8I4"/>